<protein>
    <recommendedName>
        <fullName evidence="3">PPM-type phosphatase domain-containing protein</fullName>
    </recommendedName>
</protein>
<dbReference type="SUPFAM" id="SSF81606">
    <property type="entry name" value="PP2C-like"/>
    <property type="match status" value="2"/>
</dbReference>
<dbReference type="PANTHER" id="PTHR13832">
    <property type="entry name" value="PROTEIN PHOSPHATASE 2C"/>
    <property type="match status" value="1"/>
</dbReference>
<organism evidence="4 5">
    <name type="scientific">Symbiodinium microadriaticum</name>
    <name type="common">Dinoflagellate</name>
    <name type="synonym">Zooxanthella microadriatica</name>
    <dbReference type="NCBI Taxonomy" id="2951"/>
    <lineage>
        <taxon>Eukaryota</taxon>
        <taxon>Sar</taxon>
        <taxon>Alveolata</taxon>
        <taxon>Dinophyceae</taxon>
        <taxon>Suessiales</taxon>
        <taxon>Symbiodiniaceae</taxon>
        <taxon>Symbiodinium</taxon>
    </lineage>
</organism>
<feature type="compositionally biased region" description="Low complexity" evidence="1">
    <location>
        <begin position="1909"/>
        <end position="1937"/>
    </location>
</feature>
<reference evidence="4 5" key="1">
    <citation type="submission" date="2016-02" db="EMBL/GenBank/DDBJ databases">
        <title>Genome analysis of coral dinoflagellate symbionts highlights evolutionary adaptations to a symbiotic lifestyle.</title>
        <authorList>
            <person name="Aranda M."/>
            <person name="Li Y."/>
            <person name="Liew Y.J."/>
            <person name="Baumgarten S."/>
            <person name="Simakov O."/>
            <person name="Wilson M."/>
            <person name="Piel J."/>
            <person name="Ashoor H."/>
            <person name="Bougouffa S."/>
            <person name="Bajic V.B."/>
            <person name="Ryu T."/>
            <person name="Ravasi T."/>
            <person name="Bayer T."/>
            <person name="Micklem G."/>
            <person name="Kim H."/>
            <person name="Bhak J."/>
            <person name="Lajeunesse T.C."/>
            <person name="Voolstra C.R."/>
        </authorList>
    </citation>
    <scope>NUCLEOTIDE SEQUENCE [LARGE SCALE GENOMIC DNA]</scope>
    <source>
        <strain evidence="4 5">CCMP2467</strain>
    </source>
</reference>
<feature type="transmembrane region" description="Helical" evidence="2">
    <location>
        <begin position="123"/>
        <end position="144"/>
    </location>
</feature>
<keyword evidence="2" id="KW-1133">Transmembrane helix</keyword>
<evidence type="ECO:0000313" key="4">
    <source>
        <dbReference type="EMBL" id="OLQ03630.1"/>
    </source>
</evidence>
<dbReference type="InterPro" id="IPR036457">
    <property type="entry name" value="PPM-type-like_dom_sf"/>
</dbReference>
<dbReference type="EMBL" id="LSRX01000231">
    <property type="protein sequence ID" value="OLQ03630.1"/>
    <property type="molecule type" value="Genomic_DNA"/>
</dbReference>
<evidence type="ECO:0000259" key="3">
    <source>
        <dbReference type="PROSITE" id="PS51746"/>
    </source>
</evidence>
<dbReference type="InterPro" id="IPR001932">
    <property type="entry name" value="PPM-type_phosphatase-like_dom"/>
</dbReference>
<feature type="compositionally biased region" description="Basic residues" evidence="1">
    <location>
        <begin position="1884"/>
        <end position="1904"/>
    </location>
</feature>
<feature type="transmembrane region" description="Helical" evidence="2">
    <location>
        <begin position="361"/>
        <end position="382"/>
    </location>
</feature>
<feature type="transmembrane region" description="Helical" evidence="2">
    <location>
        <begin position="719"/>
        <end position="742"/>
    </location>
</feature>
<dbReference type="InterPro" id="IPR015655">
    <property type="entry name" value="PP2C"/>
</dbReference>
<dbReference type="GO" id="GO:0004722">
    <property type="term" value="F:protein serine/threonine phosphatase activity"/>
    <property type="evidence" value="ECO:0007669"/>
    <property type="project" value="InterPro"/>
</dbReference>
<feature type="region of interest" description="Disordered" evidence="1">
    <location>
        <begin position="1"/>
        <end position="23"/>
    </location>
</feature>
<feature type="transmembrane region" description="Helical" evidence="2">
    <location>
        <begin position="277"/>
        <end position="303"/>
    </location>
</feature>
<feature type="compositionally biased region" description="Basic and acidic residues" evidence="1">
    <location>
        <begin position="1867"/>
        <end position="1883"/>
    </location>
</feature>
<sequence length="2353" mass="258935">MPQPRIPEKREAAEDADDPEGISIQMPGLLEDQFARLREGLEADVTSILVRLAAIEEALGLPKASQAEIPEAKPSSLEVTTGAGGLSPADQEPGDLTEVCFEASTWSVPLLIGLVDAGWIDHAFAIILVLLNLFMQVAFTWVLLSEGFMGDGLEKEIDSAKIWRTSVAHDAKYLDLSSTSLVSRVCNGDSALILSTTQAILVNHINSFLGLEKTQIEYPFWQPGMLLCLLCIVFWSLCIYQEFRKIWQQLEATIEIPKSHLSVFRNNSFQSLSWSRFVVLLIIYLVRAVIASLLMGAGILWLARTTSIEELMLNAVALNAVLDVDEFLFEGMAPIKIRQRIHRLEPVQVSYSRCRSQFESLVHFVSLVALILVVYFSLLVPLGDTMLKVKNELCGGTQTFIVRYNEDTQIPYGLSTTASRDYGSLSPVELAVFSHKANSPESMPDASGSTYILFSANKALFEEESTRNMAEQASNAQFCVEVHALNQGGMFSTDIETQLLARRLLNNAATSVGRSGASSCGELSDLCDLAESRLLRWVCADTCGCLDPYSSPWYKVAAQGCSPTCVALGQQRLQNSSCQDVPPEHHSWRSFWLNYGPAISGFLGQDIQSFQAFATANQSIQAMLSGGCPMLLQFPADGFLGAAYCDGHPGQAIEPNSLPNAAAFAAASQLPSRLRQAVDGDGGQEDLTERVSRKCTLDSNLPSRAFFMMVRMMMMMMNVVVMNMMVMIMMVMMMMMMMMMMISDSSNLAYEGMASCGSTCAAAGVELKDPGIFKCFLANAGDSRGLLVQLRQGAEPENDTLEKLQSHLIVASQDHKPDLPAERERISRAGGFVTGTSRMNPDVARVDGNLAVSRGFGGSAKNKGHNSAPEEDVKAGFAVWLDGGLAEAKKQFGDNCAAGRLGVVKKAGSAPRLIGDSSISNANHLCRISEKVEMPSLEDVSQFLSRRQGERWIAFLMDISKAHKRVKVAPKERGFSLFAVLEPGGRMQTDLAVKADAVLSDVRKGWKLLECSRHEARPAVWQDLLRRENGLAWLKFGDWTCDSVKPCAEEKQVAGFFLQLIEARVPVQLVELEQKAVVAAADAFADAREAGLGGWWLPAGSPLEVGQIRWFSFKVQLADLPSWFRPQRQSGHPGSLQAIICALEALAQLILLALQRQDGLVTNAGRVVVRQQCDNLGVVGAAAKGFSMKEPVAAVLQAAAVYCMRERINLRVSHVAGSRNEWADMLSRGAAAYPDFWHRLSAHSRRSLDWQQLLSDATQQKVSYVPELFFADLGSGDLVILACDGIFDVMSSDKDLQKLHFDFLEHCAQLGPLPAPERALYEEVRERMRAESDVQSRLEALVEELQPGETPAGALRRLRPKKRKDQLVFDGIASVYEASRAELMKLRSVKARGSSNGDSKMKDKTAKKTCPVKDTEVDAAKAAEDPSCENWQYRWAAGDEQGVVFGPFRRDMLAISDMACGEDIAQYCAQLYRYGLREEVFAGPDYQAQAKEMVLEEFERRLASCMEQLGAARPTFGLIGGCSGDIHPGSKILWGEDDEVSLSAELVQLPEERLLVLEQEQPMAWLRKQLQFELKQAAPTDDTKVVHDYSLPLETLTLSLEVPDADQAGMDDAESSRRTSRKAQEFTEVWFEVNLGLFDTMFASALVFLNLGMQSAFSIILLTPAFMGEEFESKIQSAQAWRTSVAHDERYMDLAGTSLVTRVCKGDGSVILSTVQATLVEHVNSFLGMEKDGFDLPAFQPGILLCMLCIVLWALCVYKDSTAVLASSIDKAVEIHFLTGVEFMGRSRSSDGFGYSWKQRLRFRSGSGSGSGSGGNNNYCDNDCYCNSKSKSNGTRSSSTTTTTATTTNNNDNNNINNNNNNNNHNHNRDHNHNHNHNRDHNHNHNHTHSHSHSQTHNHNHNHNHNHDNNNNNNNNSDDQNDDNSAFSDNNYNNGNNDIDKDNSNHINYRSSRNSNRANYFLLREYLRNHFVGTTSISELMLNAVALNAILDVDEFLFVGMTPIKIQHAIQSLEPMRVKYSRRRSECESVVHFISLVALVSCAYLFQLGPLTEAMLSLKNELCGGNQGFVVGFNPETQLTHALNTPSSLDIGRNLTVSELAVESHKATSPETTPGEFPAYLLFSTDKNTFSNDNTRSIELESGMVPFCIETEIMNPAGRYHNDTALIPWTSILIRNSAASVGLHDARSCEELRGMCNGVESRLLRMTCGETCGCTDPYSSAWYKVAAQGCAPTCLQLAQASLSGGSCDDAANDADWQAFWTTYPDAVSYFYSTDVTQTALWPIANQTVQAMRQDGCAALTRFPTDLMTNAEWCSGMPQLFRPLSALCPRSCGCGQGADLTHCPASCASGNSSN</sequence>
<feature type="compositionally biased region" description="Basic and acidic residues" evidence="1">
    <location>
        <begin position="1"/>
        <end position="13"/>
    </location>
</feature>
<keyword evidence="5" id="KW-1185">Reference proteome</keyword>
<dbReference type="PROSITE" id="PS51746">
    <property type="entry name" value="PPM_2"/>
    <property type="match status" value="1"/>
</dbReference>
<comment type="caution">
    <text evidence="4">The sequence shown here is derived from an EMBL/GenBank/DDBJ whole genome shotgun (WGS) entry which is preliminary data.</text>
</comment>
<feature type="domain" description="PPM-type phosphatase" evidence="3">
    <location>
        <begin position="663"/>
        <end position="947"/>
    </location>
</feature>
<keyword evidence="2" id="KW-0472">Membrane</keyword>
<proteinExistence type="predicted"/>
<feature type="compositionally biased region" description="Low complexity" evidence="1">
    <location>
        <begin position="1829"/>
        <end position="1865"/>
    </location>
</feature>
<keyword evidence="2" id="KW-0812">Transmembrane</keyword>
<evidence type="ECO:0000256" key="2">
    <source>
        <dbReference type="SAM" id="Phobius"/>
    </source>
</evidence>
<feature type="transmembrane region" description="Helical" evidence="2">
    <location>
        <begin position="220"/>
        <end position="240"/>
    </location>
</feature>
<evidence type="ECO:0000313" key="5">
    <source>
        <dbReference type="Proteomes" id="UP000186817"/>
    </source>
</evidence>
<dbReference type="Proteomes" id="UP000186817">
    <property type="component" value="Unassembled WGS sequence"/>
</dbReference>
<feature type="transmembrane region" description="Helical" evidence="2">
    <location>
        <begin position="1738"/>
        <end position="1758"/>
    </location>
</feature>
<feature type="region of interest" description="Disordered" evidence="1">
    <location>
        <begin position="66"/>
        <end position="91"/>
    </location>
</feature>
<dbReference type="PANTHER" id="PTHR13832:SF840">
    <property type="entry name" value="PROTEIN PHOSPHATASE 2C 60-RELATED"/>
    <property type="match status" value="1"/>
</dbReference>
<dbReference type="Gene3D" id="3.60.40.10">
    <property type="entry name" value="PPM-type phosphatase domain"/>
    <property type="match status" value="2"/>
</dbReference>
<gene>
    <name evidence="4" type="ORF">AK812_SmicGene13394</name>
</gene>
<evidence type="ECO:0000256" key="1">
    <source>
        <dbReference type="SAM" id="MobiDB-lite"/>
    </source>
</evidence>
<feature type="transmembrane region" description="Helical" evidence="2">
    <location>
        <begin position="2029"/>
        <end position="2046"/>
    </location>
</feature>
<dbReference type="Pfam" id="PF00481">
    <property type="entry name" value="PP2C"/>
    <property type="match status" value="1"/>
</dbReference>
<accession>A0A1Q9E892</accession>
<feature type="region of interest" description="Disordered" evidence="1">
    <location>
        <begin position="1829"/>
        <end position="1951"/>
    </location>
</feature>
<name>A0A1Q9E892_SYMMI</name>